<keyword evidence="1" id="KW-1133">Transmembrane helix</keyword>
<protein>
    <submittedName>
        <fullName evidence="2">Uncharacterized protein</fullName>
    </submittedName>
</protein>
<keyword evidence="1" id="KW-0812">Transmembrane</keyword>
<feature type="transmembrane region" description="Helical" evidence="1">
    <location>
        <begin position="71"/>
        <end position="96"/>
    </location>
</feature>
<keyword evidence="1" id="KW-0472">Membrane</keyword>
<evidence type="ECO:0000313" key="3">
    <source>
        <dbReference type="Proteomes" id="UP000182584"/>
    </source>
</evidence>
<gene>
    <name evidence="2" type="ORF">SAMN04487884_112127</name>
</gene>
<reference evidence="2 3" key="1">
    <citation type="submission" date="2016-10" db="EMBL/GenBank/DDBJ databases">
        <authorList>
            <person name="de Groot N.N."/>
        </authorList>
    </citation>
    <scope>NUCLEOTIDE SEQUENCE [LARGE SCALE GENOMIC DNA]</scope>
    <source>
        <strain evidence="2 3">AR40</strain>
    </source>
</reference>
<accession>A0A1H9SNY1</accession>
<dbReference type="Proteomes" id="UP000182584">
    <property type="component" value="Unassembled WGS sequence"/>
</dbReference>
<dbReference type="EMBL" id="FOGJ01000012">
    <property type="protein sequence ID" value="SER86676.1"/>
    <property type="molecule type" value="Genomic_DNA"/>
</dbReference>
<dbReference type="AlphaFoldDB" id="A0A1H9SNY1"/>
<organism evidence="2 3">
    <name type="scientific">Butyrivibrio fibrisolvens</name>
    <dbReference type="NCBI Taxonomy" id="831"/>
    <lineage>
        <taxon>Bacteria</taxon>
        <taxon>Bacillati</taxon>
        <taxon>Bacillota</taxon>
        <taxon>Clostridia</taxon>
        <taxon>Lachnospirales</taxon>
        <taxon>Lachnospiraceae</taxon>
        <taxon>Butyrivibrio</taxon>
    </lineage>
</organism>
<evidence type="ECO:0000256" key="1">
    <source>
        <dbReference type="SAM" id="Phobius"/>
    </source>
</evidence>
<evidence type="ECO:0000313" key="2">
    <source>
        <dbReference type="EMBL" id="SER86676.1"/>
    </source>
</evidence>
<name>A0A1H9SNY1_BUTFI</name>
<dbReference type="RefSeq" id="WP_027205955.1">
    <property type="nucleotide sequence ID" value="NZ_FOGJ01000012.1"/>
</dbReference>
<sequence length="99" mass="11299">MDSNNFTPNQQPGGYQQPIYNQPMDKPVSIGDWVLTIFLLCIPLVGLILLFVWAFGSNTPKSKSNFAKAQLIWILIDIILVIFLYFVLGVSFFTMLSYY</sequence>
<feature type="transmembrane region" description="Helical" evidence="1">
    <location>
        <begin position="33"/>
        <end position="55"/>
    </location>
</feature>
<proteinExistence type="predicted"/>